<keyword evidence="2" id="KW-0539">Nucleus</keyword>
<dbReference type="EMBL" id="KZ819678">
    <property type="protein sequence ID" value="PWN24937.1"/>
    <property type="molecule type" value="Genomic_DNA"/>
</dbReference>
<dbReference type="InterPro" id="IPR047197">
    <property type="entry name" value="THYN1-like_EVE"/>
</dbReference>
<dbReference type="STRING" id="1569628.A0A316UHX1"/>
<accession>A0A316UHX1</accession>
<proteinExistence type="predicted"/>
<dbReference type="InterPro" id="IPR052181">
    <property type="entry name" value="5hmC_binding"/>
</dbReference>
<dbReference type="GeneID" id="37025879"/>
<gene>
    <name evidence="4" type="ORF">BDZ90DRAFT_209809</name>
</gene>
<feature type="non-terminal residue" evidence="4">
    <location>
        <position position="191"/>
    </location>
</feature>
<evidence type="ECO:0000313" key="5">
    <source>
        <dbReference type="Proteomes" id="UP000245884"/>
    </source>
</evidence>
<protein>
    <submittedName>
        <fullName evidence="4">DUF55-domain-containing protein</fullName>
    </submittedName>
</protein>
<keyword evidence="5" id="KW-1185">Reference proteome</keyword>
<comment type="subcellular location">
    <subcellularLocation>
        <location evidence="1">Nucleus</location>
    </subcellularLocation>
</comment>
<dbReference type="InterPro" id="IPR015947">
    <property type="entry name" value="PUA-like_sf"/>
</dbReference>
<dbReference type="OrthoDB" id="41445at2759"/>
<dbReference type="SUPFAM" id="SSF88697">
    <property type="entry name" value="PUA domain-like"/>
    <property type="match status" value="1"/>
</dbReference>
<organism evidence="4 5">
    <name type="scientific">Jaminaea rosea</name>
    <dbReference type="NCBI Taxonomy" id="1569628"/>
    <lineage>
        <taxon>Eukaryota</taxon>
        <taxon>Fungi</taxon>
        <taxon>Dikarya</taxon>
        <taxon>Basidiomycota</taxon>
        <taxon>Ustilaginomycotina</taxon>
        <taxon>Exobasidiomycetes</taxon>
        <taxon>Microstromatales</taxon>
        <taxon>Microstromatales incertae sedis</taxon>
        <taxon>Jaminaea</taxon>
    </lineage>
</organism>
<dbReference type="RefSeq" id="XP_025359549.1">
    <property type="nucleotide sequence ID" value="XM_025504056.1"/>
</dbReference>
<dbReference type="Gene3D" id="3.10.590.10">
    <property type="entry name" value="ph1033 like domains"/>
    <property type="match status" value="1"/>
</dbReference>
<dbReference type="Pfam" id="PF01878">
    <property type="entry name" value="EVE"/>
    <property type="match status" value="1"/>
</dbReference>
<evidence type="ECO:0000259" key="3">
    <source>
        <dbReference type="Pfam" id="PF01878"/>
    </source>
</evidence>
<dbReference type="CDD" id="cd21133">
    <property type="entry name" value="EVE"/>
    <property type="match status" value="1"/>
</dbReference>
<feature type="domain" description="EVE" evidence="3">
    <location>
        <begin position="32"/>
        <end position="177"/>
    </location>
</feature>
<dbReference type="Proteomes" id="UP000245884">
    <property type="component" value="Unassembled WGS sequence"/>
</dbReference>
<dbReference type="PANTHER" id="PTHR14087">
    <property type="entry name" value="THYMOCYTE NUCLEAR PROTEIN 1"/>
    <property type="match status" value="1"/>
</dbReference>
<dbReference type="GO" id="GO:0005634">
    <property type="term" value="C:nucleus"/>
    <property type="evidence" value="ECO:0007669"/>
    <property type="project" value="UniProtKB-SubCell"/>
</dbReference>
<evidence type="ECO:0000256" key="1">
    <source>
        <dbReference type="ARBA" id="ARBA00004123"/>
    </source>
</evidence>
<reference evidence="4 5" key="1">
    <citation type="journal article" date="2018" name="Mol. Biol. Evol.">
        <title>Broad Genomic Sampling Reveals a Smut Pathogenic Ancestry of the Fungal Clade Ustilaginomycotina.</title>
        <authorList>
            <person name="Kijpornyongpan T."/>
            <person name="Mondo S.J."/>
            <person name="Barry K."/>
            <person name="Sandor L."/>
            <person name="Lee J."/>
            <person name="Lipzen A."/>
            <person name="Pangilinan J."/>
            <person name="LaButti K."/>
            <person name="Hainaut M."/>
            <person name="Henrissat B."/>
            <person name="Grigoriev I.V."/>
            <person name="Spatafora J.W."/>
            <person name="Aime M.C."/>
        </authorList>
    </citation>
    <scope>NUCLEOTIDE SEQUENCE [LARGE SCALE GENOMIC DNA]</scope>
    <source>
        <strain evidence="4 5">MCA 5214</strain>
    </source>
</reference>
<sequence>PPIRHYLAKSEPLPRLENGVDVSFPLSRLASSPSQRTHWEGVRNPAAGKTLRSMTVGDRVLFYHSNCKLPGVAGEVEVCTDPVPDECAFDPTHPYYDQRSKREEPKWFMPEVKYVKTFDHFVPLALLQHIAAQGCGDRLDYLTTQQLEAVGEMDLLKRGRLSVQNVSPTAYDAVVKMGDKGGWEGWKGKWN</sequence>
<dbReference type="PANTHER" id="PTHR14087:SF7">
    <property type="entry name" value="THYMOCYTE NUCLEAR PROTEIN 1"/>
    <property type="match status" value="1"/>
</dbReference>
<name>A0A316UHX1_9BASI</name>
<evidence type="ECO:0000256" key="2">
    <source>
        <dbReference type="ARBA" id="ARBA00023242"/>
    </source>
</evidence>
<evidence type="ECO:0000313" key="4">
    <source>
        <dbReference type="EMBL" id="PWN24937.1"/>
    </source>
</evidence>
<feature type="non-terminal residue" evidence="4">
    <location>
        <position position="1"/>
    </location>
</feature>
<dbReference type="InterPro" id="IPR002740">
    <property type="entry name" value="EVE_domain"/>
</dbReference>
<dbReference type="AlphaFoldDB" id="A0A316UHX1"/>